<evidence type="ECO:0000256" key="1">
    <source>
        <dbReference type="ARBA" id="ARBA00022614"/>
    </source>
</evidence>
<sequence length="606" mass="68387">MGPKSKVEAVKKFAPPVVRPAISQSSLVFVPRDVLEGFQERVETDIDWTVTESSCRFHRAQYKRNDDAKVTFSQALKNKISRSIISGFLNKDSGLTLQQNWEFLLPITLWDTENFATDEGKICFDNENCVTDDLMKLIKNAVDAGDRNVLKNDLMTVNVLRVNGMQMTELDETLTRYKKLTTLNLCSNWLTELNTTFIPQTLKAFELHNNCISDVSGFADSLPFDLLYLGLSRNMLTTENIDALGHLPYNLTVLDLADNDIYHLTPVLDAVSRLPNLCALQLSGNPCALCTGYARTCLLKLSRLKWLDCREVLDSDRPLEFTEVHPDDLRSTYFHFTVFRIVSCPQPPKAEKGASTSFHIELELPLLDVVRRKFLMFRRPESLVELLPPPEDEEWPNTAGASVPAIGSRVISGKIQASGIIQDEQSSHGSDIFNNMVPKNTREIHNYTTFESSKVQWNKLMNFNEPVVKIFCPDLVALRDTFRSAITIRLVYSIVYTPPKAGKAEKQKSLQTIKPPGEMRVIIATIRCSLRAPDWSQQSQHFHWDETLGTSDAIHWGDGDLAVLQYSQGPVKVTKGKVDAEMGSRQSMPEFLTCHFGFGIDTLRTT</sequence>
<evidence type="ECO:0000256" key="2">
    <source>
        <dbReference type="ARBA" id="ARBA00022737"/>
    </source>
</evidence>
<dbReference type="GO" id="GO:0005737">
    <property type="term" value="C:cytoplasm"/>
    <property type="evidence" value="ECO:0007669"/>
    <property type="project" value="TreeGrafter"/>
</dbReference>
<dbReference type="PANTHER" id="PTHR15454:SF19">
    <property type="entry name" value="LEUCINE-RICH REPEAT-CONTAINING PROTEIN 51"/>
    <property type="match status" value="1"/>
</dbReference>
<keyword evidence="2" id="KW-0677">Repeat</keyword>
<dbReference type="EMBL" id="LR824536">
    <property type="protein sequence ID" value="CAH1645089.1"/>
    <property type="molecule type" value="Genomic_DNA"/>
</dbReference>
<reference evidence="3" key="1">
    <citation type="submission" date="2022-02" db="EMBL/GenBank/DDBJ databases">
        <authorList>
            <person name="King R."/>
        </authorList>
    </citation>
    <scope>NUCLEOTIDE SEQUENCE</scope>
</reference>
<dbReference type="InterPro" id="IPR001611">
    <property type="entry name" value="Leu-rich_rpt"/>
</dbReference>
<dbReference type="AlphaFoldDB" id="A0A9P0IE53"/>
<dbReference type="SUPFAM" id="SSF52075">
    <property type="entry name" value="Outer arm dynein light chain 1"/>
    <property type="match status" value="1"/>
</dbReference>
<dbReference type="PANTHER" id="PTHR15454">
    <property type="entry name" value="NISCHARIN RELATED"/>
    <property type="match status" value="1"/>
</dbReference>
<name>A0A9P0IE53_SPOLI</name>
<organism evidence="3 4">
    <name type="scientific">Spodoptera littoralis</name>
    <name type="common">Egyptian cotton leafworm</name>
    <dbReference type="NCBI Taxonomy" id="7109"/>
    <lineage>
        <taxon>Eukaryota</taxon>
        <taxon>Metazoa</taxon>
        <taxon>Ecdysozoa</taxon>
        <taxon>Arthropoda</taxon>
        <taxon>Hexapoda</taxon>
        <taxon>Insecta</taxon>
        <taxon>Pterygota</taxon>
        <taxon>Neoptera</taxon>
        <taxon>Endopterygota</taxon>
        <taxon>Lepidoptera</taxon>
        <taxon>Glossata</taxon>
        <taxon>Ditrysia</taxon>
        <taxon>Noctuoidea</taxon>
        <taxon>Noctuidae</taxon>
        <taxon>Amphipyrinae</taxon>
        <taxon>Spodoptera</taxon>
    </lineage>
</organism>
<dbReference type="Proteomes" id="UP001153321">
    <property type="component" value="Chromosome 5"/>
</dbReference>
<evidence type="ECO:0000313" key="4">
    <source>
        <dbReference type="Proteomes" id="UP001153321"/>
    </source>
</evidence>
<dbReference type="PROSITE" id="PS51450">
    <property type="entry name" value="LRR"/>
    <property type="match status" value="1"/>
</dbReference>
<protein>
    <submittedName>
        <fullName evidence="3">Uncharacterized protein</fullName>
    </submittedName>
</protein>
<dbReference type="Gene3D" id="3.80.10.10">
    <property type="entry name" value="Ribonuclease Inhibitor"/>
    <property type="match status" value="1"/>
</dbReference>
<keyword evidence="1" id="KW-0433">Leucine-rich repeat</keyword>
<keyword evidence="4" id="KW-1185">Reference proteome</keyword>
<accession>A0A9P0IE53</accession>
<evidence type="ECO:0000313" key="3">
    <source>
        <dbReference type="EMBL" id="CAH1645089.1"/>
    </source>
</evidence>
<proteinExistence type="predicted"/>
<dbReference type="InterPro" id="IPR032675">
    <property type="entry name" value="LRR_dom_sf"/>
</dbReference>
<gene>
    <name evidence="3" type="ORF">SPLIT_LOCUS10442</name>
</gene>